<sequence>MRFIYTLLLALAAPFLLFGLYKKKPGKPDIGRRWREHFGFVPSLDVTSPLWFHAVSVGEVIAAKPVLLALRAERPDIPIVVTTTTTTGAELAEKLGSGISHRYMPIDFGFAVRRFINIIKPRAMVIMETELWPNTLSEVKKAGVPVTVINARLSERSKVRYQKIKPIFRLLSSNIDHIACQFDEDADRFSQLELRNDQLSVTGSVKFDLPEFDHRSPTANELKAMITHRPTWIAASTHPGEDGILLEAHKQILQHQPDALMILVPRHPERFSDVAEQVREKALTVVCRSKKEPITAATQVYLGDTMGEMMTLFSVSDIAFMAGSLIGDKVGGHNLLEPASLAKPLLTGPSFYNFQVIGDQLIESGACQVTPVDAEHIARSLIALFNDSDDRQHRGQQALAIVNRNRGAVANTLKVLKPYL</sequence>
<evidence type="ECO:0000256" key="1">
    <source>
        <dbReference type="ARBA" id="ARBA00004388"/>
    </source>
</evidence>
<name>A0A1C3EGR7_9GAMM</name>
<evidence type="ECO:0000313" key="14">
    <source>
        <dbReference type="EMBL" id="ODA32413.1"/>
    </source>
</evidence>
<keyword evidence="12" id="KW-0448">Lipopolysaccharide biosynthesis</keyword>
<dbReference type="GO" id="GO:0043842">
    <property type="term" value="F:Kdo transferase activity"/>
    <property type="evidence" value="ECO:0007669"/>
    <property type="project" value="UniProtKB-EC"/>
</dbReference>
<dbReference type="PANTHER" id="PTHR42755">
    <property type="entry name" value="3-DEOXY-MANNO-OCTULOSONATE CYTIDYLYLTRANSFERASE"/>
    <property type="match status" value="1"/>
</dbReference>
<evidence type="ECO:0000256" key="9">
    <source>
        <dbReference type="ARBA" id="ARBA00049183"/>
    </source>
</evidence>
<comment type="function">
    <text evidence="12">Involved in lipopolysaccharide (LPS) biosynthesis. Catalyzes the transfer of 3-deoxy-D-manno-octulosonate (Kdo) residue(s) from CMP-Kdo to lipid IV(A), the tetraacyldisaccharide-1,4'-bisphosphate precursor of lipid A.</text>
</comment>
<dbReference type="EMBL" id="LYBM01000023">
    <property type="protein sequence ID" value="ODA32413.1"/>
    <property type="molecule type" value="Genomic_DNA"/>
</dbReference>
<feature type="active site" description="Proton acceptor" evidence="10">
    <location>
        <position position="59"/>
    </location>
</feature>
<dbReference type="OrthoDB" id="9789797at2"/>
<comment type="catalytic activity">
    <reaction evidence="9 12">
        <text>lipid IVA (E. coli) + CMP-3-deoxy-beta-D-manno-octulosonate = alpha-Kdo-(2-&gt;6)-lipid IVA (E. coli) + CMP + H(+)</text>
        <dbReference type="Rhea" id="RHEA:28066"/>
        <dbReference type="ChEBI" id="CHEBI:15378"/>
        <dbReference type="ChEBI" id="CHEBI:58603"/>
        <dbReference type="ChEBI" id="CHEBI:60364"/>
        <dbReference type="ChEBI" id="CHEBI:60377"/>
        <dbReference type="ChEBI" id="CHEBI:85987"/>
        <dbReference type="EC" id="2.4.99.12"/>
    </reaction>
</comment>
<dbReference type="RefSeq" id="WP_068903008.1">
    <property type="nucleotide sequence ID" value="NZ_JBHUIF010000006.1"/>
</dbReference>
<keyword evidence="6 12" id="KW-0808">Transferase</keyword>
<keyword evidence="7" id="KW-0812">Transmembrane</keyword>
<dbReference type="GO" id="GO:0009245">
    <property type="term" value="P:lipid A biosynthetic process"/>
    <property type="evidence" value="ECO:0007669"/>
    <property type="project" value="TreeGrafter"/>
</dbReference>
<dbReference type="GO" id="GO:0005886">
    <property type="term" value="C:plasma membrane"/>
    <property type="evidence" value="ECO:0007669"/>
    <property type="project" value="UniProtKB-SubCell"/>
</dbReference>
<evidence type="ECO:0000256" key="11">
    <source>
        <dbReference type="PIRSR" id="PIRSR639901-2"/>
    </source>
</evidence>
<protein>
    <recommendedName>
        <fullName evidence="5 12">3-deoxy-D-manno-octulosonic acid transferase</fullName>
        <shortName evidence="12">Kdo transferase</shortName>
        <ecNumber evidence="4 12">2.4.99.12</ecNumber>
    </recommendedName>
    <alternativeName>
        <fullName evidence="8 12">Lipid IV(A) 3-deoxy-D-manno-octulosonic acid transferase</fullName>
    </alternativeName>
</protein>
<dbReference type="PANTHER" id="PTHR42755:SF1">
    <property type="entry name" value="3-DEOXY-D-MANNO-OCTULOSONIC ACID TRANSFERASE, MITOCHONDRIAL-RELATED"/>
    <property type="match status" value="1"/>
</dbReference>
<evidence type="ECO:0000256" key="6">
    <source>
        <dbReference type="ARBA" id="ARBA00022679"/>
    </source>
</evidence>
<keyword evidence="15" id="KW-1185">Reference proteome</keyword>
<comment type="pathway">
    <text evidence="2 12">Bacterial outer membrane biogenesis; LPS core biosynthesis.</text>
</comment>
<comment type="subcellular location">
    <subcellularLocation>
        <location evidence="1">Cell inner membrane</location>
        <topology evidence="1">Single-pass membrane protein</topology>
        <orientation evidence="1">Cytoplasmic side</orientation>
    </subcellularLocation>
    <subcellularLocation>
        <location evidence="12">Cell membrane</location>
    </subcellularLocation>
</comment>
<dbReference type="UniPathway" id="UPA00958"/>
<keyword evidence="7" id="KW-0735">Signal-anchor</keyword>
<dbReference type="NCBIfam" id="NF004388">
    <property type="entry name" value="PRK05749.1-4"/>
    <property type="match status" value="1"/>
</dbReference>
<dbReference type="AlphaFoldDB" id="A0A1C3EGR7"/>
<accession>A0A1C3EGR7</accession>
<dbReference type="SUPFAM" id="SSF53756">
    <property type="entry name" value="UDP-Glycosyltransferase/glycogen phosphorylase"/>
    <property type="match status" value="1"/>
</dbReference>
<keyword evidence="12" id="KW-1003">Cell membrane</keyword>
<keyword evidence="12" id="KW-0472">Membrane</keyword>
<proteinExistence type="inferred from homology"/>
<feature type="site" description="Transition state stabilizer" evidence="11">
    <location>
        <position position="206"/>
    </location>
</feature>
<evidence type="ECO:0000256" key="2">
    <source>
        <dbReference type="ARBA" id="ARBA00004713"/>
    </source>
</evidence>
<reference evidence="14 15" key="1">
    <citation type="submission" date="2016-05" db="EMBL/GenBank/DDBJ databases">
        <title>Genomic Taxonomy of the Vibrionaceae.</title>
        <authorList>
            <person name="Gomez-Gil B."/>
            <person name="Enciso-Ibarra J."/>
        </authorList>
    </citation>
    <scope>NUCLEOTIDE SEQUENCE [LARGE SCALE GENOMIC DNA]</scope>
    <source>
        <strain evidence="14 15">CAIM 1920</strain>
    </source>
</reference>
<dbReference type="GO" id="GO:0009244">
    <property type="term" value="P:lipopolysaccharide core region biosynthetic process"/>
    <property type="evidence" value="ECO:0007669"/>
    <property type="project" value="UniProtKB-UniRule"/>
</dbReference>
<dbReference type="Pfam" id="PF04413">
    <property type="entry name" value="Glycos_transf_N"/>
    <property type="match status" value="1"/>
</dbReference>
<dbReference type="FunFam" id="3.40.50.11720:FF:000001">
    <property type="entry name" value="3-deoxy-D-manno-octulosonic acid transferase"/>
    <property type="match status" value="1"/>
</dbReference>
<dbReference type="Gene3D" id="3.40.50.11720">
    <property type="entry name" value="3-Deoxy-D-manno-octulosonic-acid transferase, N-terminal domain"/>
    <property type="match status" value="1"/>
</dbReference>
<evidence type="ECO:0000259" key="13">
    <source>
        <dbReference type="Pfam" id="PF04413"/>
    </source>
</evidence>
<evidence type="ECO:0000313" key="15">
    <source>
        <dbReference type="Proteomes" id="UP000094936"/>
    </source>
</evidence>
<dbReference type="InterPro" id="IPR039901">
    <property type="entry name" value="Kdotransferase"/>
</dbReference>
<evidence type="ECO:0000256" key="3">
    <source>
        <dbReference type="ARBA" id="ARBA00006380"/>
    </source>
</evidence>
<dbReference type="InterPro" id="IPR038107">
    <property type="entry name" value="Glycos_transf_N_sf"/>
</dbReference>
<organism evidence="14 15">
    <name type="scientific">Veronia pacifica</name>
    <dbReference type="NCBI Taxonomy" id="1080227"/>
    <lineage>
        <taxon>Bacteria</taxon>
        <taxon>Pseudomonadati</taxon>
        <taxon>Pseudomonadota</taxon>
        <taxon>Gammaproteobacteria</taxon>
        <taxon>Vibrionales</taxon>
        <taxon>Vibrionaceae</taxon>
        <taxon>Veronia</taxon>
    </lineage>
</organism>
<evidence type="ECO:0000256" key="7">
    <source>
        <dbReference type="ARBA" id="ARBA00022968"/>
    </source>
</evidence>
<dbReference type="STRING" id="1080227.A8L45_13175"/>
<dbReference type="Proteomes" id="UP000094936">
    <property type="component" value="Unassembled WGS sequence"/>
</dbReference>
<comment type="similarity">
    <text evidence="3">Belongs to the glycosyltransferase group 1 family. Glycosyltransferase 30 subfamily.</text>
</comment>
<evidence type="ECO:0000256" key="10">
    <source>
        <dbReference type="PIRSR" id="PIRSR639901-1"/>
    </source>
</evidence>
<evidence type="ECO:0000256" key="12">
    <source>
        <dbReference type="RuleBase" id="RU365103"/>
    </source>
</evidence>
<evidence type="ECO:0000256" key="5">
    <source>
        <dbReference type="ARBA" id="ARBA00019077"/>
    </source>
</evidence>
<gene>
    <name evidence="14" type="ORF">A8L45_13175</name>
</gene>
<comment type="caution">
    <text evidence="14">The sequence shown here is derived from an EMBL/GenBank/DDBJ whole genome shotgun (WGS) entry which is preliminary data.</text>
</comment>
<evidence type="ECO:0000256" key="8">
    <source>
        <dbReference type="ARBA" id="ARBA00031445"/>
    </source>
</evidence>
<evidence type="ECO:0000256" key="4">
    <source>
        <dbReference type="ARBA" id="ARBA00012621"/>
    </source>
</evidence>
<dbReference type="InterPro" id="IPR007507">
    <property type="entry name" value="Glycos_transf_N"/>
</dbReference>
<feature type="site" description="Transition state stabilizer" evidence="11">
    <location>
        <position position="128"/>
    </location>
</feature>
<dbReference type="FunFam" id="3.40.50.2000:FF:000032">
    <property type="entry name" value="3-deoxy-D-manno-octulosonic acid transferase"/>
    <property type="match status" value="1"/>
</dbReference>
<feature type="domain" description="3-deoxy-D-manno-octulosonic-acid transferase N-terminal" evidence="13">
    <location>
        <begin position="33"/>
        <end position="208"/>
    </location>
</feature>
<dbReference type="Gene3D" id="3.40.50.2000">
    <property type="entry name" value="Glycogen Phosphorylase B"/>
    <property type="match status" value="1"/>
</dbReference>
<dbReference type="EC" id="2.4.99.12" evidence="4 12"/>